<evidence type="ECO:0000256" key="10">
    <source>
        <dbReference type="ARBA" id="ARBA00023004"/>
    </source>
</evidence>
<evidence type="ECO:0000256" key="5">
    <source>
        <dbReference type="ARBA" id="ARBA00022525"/>
    </source>
</evidence>
<name>A0A3N4JH18_9PEZI</name>
<feature type="disulfide bond" evidence="15">
    <location>
        <begin position="56"/>
        <end position="89"/>
    </location>
</feature>
<evidence type="ECO:0000256" key="11">
    <source>
        <dbReference type="ARBA" id="ARBA00023136"/>
    </source>
</evidence>
<keyword evidence="6 15" id="KW-0349">Heme</keyword>
<dbReference type="GO" id="GO:0005886">
    <property type="term" value="C:plasma membrane"/>
    <property type="evidence" value="ECO:0007669"/>
    <property type="project" value="UniProtKB-SubCell"/>
</dbReference>
<evidence type="ECO:0000256" key="14">
    <source>
        <dbReference type="ARBA" id="ARBA00023288"/>
    </source>
</evidence>
<keyword evidence="10 15" id="KW-0408">Iron</keyword>
<dbReference type="SMART" id="SM00747">
    <property type="entry name" value="CFEM"/>
    <property type="match status" value="1"/>
</dbReference>
<feature type="signal peptide" evidence="16">
    <location>
        <begin position="1"/>
        <end position="22"/>
    </location>
</feature>
<feature type="domain" description="CFEM" evidence="17">
    <location>
        <begin position="1"/>
        <end position="116"/>
    </location>
</feature>
<evidence type="ECO:0000256" key="16">
    <source>
        <dbReference type="SAM" id="SignalP"/>
    </source>
</evidence>
<evidence type="ECO:0000256" key="9">
    <source>
        <dbReference type="ARBA" id="ARBA00022729"/>
    </source>
</evidence>
<evidence type="ECO:0000256" key="7">
    <source>
        <dbReference type="ARBA" id="ARBA00022622"/>
    </source>
</evidence>
<evidence type="ECO:0000256" key="6">
    <source>
        <dbReference type="ARBA" id="ARBA00022617"/>
    </source>
</evidence>
<evidence type="ECO:0000256" key="12">
    <source>
        <dbReference type="ARBA" id="ARBA00023157"/>
    </source>
</evidence>
<keyword evidence="11" id="KW-0472">Membrane</keyword>
<dbReference type="PROSITE" id="PS52012">
    <property type="entry name" value="CFEM"/>
    <property type="match status" value="1"/>
</dbReference>
<keyword evidence="5" id="KW-0964">Secreted</keyword>
<evidence type="ECO:0000256" key="2">
    <source>
        <dbReference type="ARBA" id="ARBA00004613"/>
    </source>
</evidence>
<organism evidence="18 19">
    <name type="scientific">Choiromyces venosus 120613-1</name>
    <dbReference type="NCBI Taxonomy" id="1336337"/>
    <lineage>
        <taxon>Eukaryota</taxon>
        <taxon>Fungi</taxon>
        <taxon>Dikarya</taxon>
        <taxon>Ascomycota</taxon>
        <taxon>Pezizomycotina</taxon>
        <taxon>Pezizomycetes</taxon>
        <taxon>Pezizales</taxon>
        <taxon>Tuberaceae</taxon>
        <taxon>Choiromyces</taxon>
    </lineage>
</organism>
<proteinExistence type="inferred from homology"/>
<reference evidence="18 19" key="1">
    <citation type="journal article" date="2018" name="Nat. Ecol. Evol.">
        <title>Pezizomycetes genomes reveal the molecular basis of ectomycorrhizal truffle lifestyle.</title>
        <authorList>
            <person name="Murat C."/>
            <person name="Payen T."/>
            <person name="Noel B."/>
            <person name="Kuo A."/>
            <person name="Morin E."/>
            <person name="Chen J."/>
            <person name="Kohler A."/>
            <person name="Krizsan K."/>
            <person name="Balestrini R."/>
            <person name="Da Silva C."/>
            <person name="Montanini B."/>
            <person name="Hainaut M."/>
            <person name="Levati E."/>
            <person name="Barry K.W."/>
            <person name="Belfiori B."/>
            <person name="Cichocki N."/>
            <person name="Clum A."/>
            <person name="Dockter R.B."/>
            <person name="Fauchery L."/>
            <person name="Guy J."/>
            <person name="Iotti M."/>
            <person name="Le Tacon F."/>
            <person name="Lindquist E.A."/>
            <person name="Lipzen A."/>
            <person name="Malagnac F."/>
            <person name="Mello A."/>
            <person name="Molinier V."/>
            <person name="Miyauchi S."/>
            <person name="Poulain J."/>
            <person name="Riccioni C."/>
            <person name="Rubini A."/>
            <person name="Sitrit Y."/>
            <person name="Splivallo R."/>
            <person name="Traeger S."/>
            <person name="Wang M."/>
            <person name="Zifcakova L."/>
            <person name="Wipf D."/>
            <person name="Zambonelli A."/>
            <person name="Paolocci F."/>
            <person name="Nowrousian M."/>
            <person name="Ottonello S."/>
            <person name="Baldrian P."/>
            <person name="Spatafora J.W."/>
            <person name="Henrissat B."/>
            <person name="Nagy L.G."/>
            <person name="Aury J.M."/>
            <person name="Wincker P."/>
            <person name="Grigoriev I.V."/>
            <person name="Bonfante P."/>
            <person name="Martin F.M."/>
        </authorList>
    </citation>
    <scope>NUCLEOTIDE SEQUENCE [LARGE SCALE GENOMIC DNA]</scope>
    <source>
        <strain evidence="18 19">120613-1</strain>
    </source>
</reference>
<dbReference type="Pfam" id="PF05730">
    <property type="entry name" value="CFEM"/>
    <property type="match status" value="1"/>
</dbReference>
<dbReference type="GO" id="GO:0046872">
    <property type="term" value="F:metal ion binding"/>
    <property type="evidence" value="ECO:0007669"/>
    <property type="project" value="UniProtKB-UniRule"/>
</dbReference>
<dbReference type="Proteomes" id="UP000276215">
    <property type="component" value="Unassembled WGS sequence"/>
</dbReference>
<dbReference type="OrthoDB" id="3065412at2759"/>
<feature type="chain" id="PRO_5018030851" description="CFEM domain-containing protein" evidence="16">
    <location>
        <begin position="23"/>
        <end position="159"/>
    </location>
</feature>
<evidence type="ECO:0000259" key="17">
    <source>
        <dbReference type="PROSITE" id="PS52012"/>
    </source>
</evidence>
<dbReference type="PANTHER" id="PTHR37928:SF2">
    <property type="entry name" value="GPI ANCHORED CFEM DOMAIN PROTEIN (AFU_ORTHOLOGUE AFUA_6G10580)"/>
    <property type="match status" value="1"/>
</dbReference>
<evidence type="ECO:0000256" key="15">
    <source>
        <dbReference type="PROSITE-ProRule" id="PRU01356"/>
    </source>
</evidence>
<accession>A0A3N4JH18</accession>
<dbReference type="GO" id="GO:0098552">
    <property type="term" value="C:side of membrane"/>
    <property type="evidence" value="ECO:0007669"/>
    <property type="project" value="UniProtKB-KW"/>
</dbReference>
<protein>
    <recommendedName>
        <fullName evidence="17">CFEM domain-containing protein</fullName>
    </recommendedName>
</protein>
<keyword evidence="14" id="KW-0449">Lipoprotein</keyword>
<dbReference type="InterPro" id="IPR008427">
    <property type="entry name" value="Extracellular_membr_CFEM_dom"/>
</dbReference>
<keyword evidence="19" id="KW-1185">Reference proteome</keyword>
<dbReference type="PANTHER" id="PTHR37928">
    <property type="entry name" value="CFEM DOMAIN PROTEIN (AFU_ORTHOLOGUE AFUA_6G14090)"/>
    <property type="match status" value="1"/>
</dbReference>
<feature type="binding site" description="axial binding residue" evidence="15">
    <location>
        <position position="51"/>
    </location>
    <ligand>
        <name>heme</name>
        <dbReference type="ChEBI" id="CHEBI:30413"/>
    </ligand>
    <ligandPart>
        <name>Fe</name>
        <dbReference type="ChEBI" id="CHEBI:18248"/>
    </ligandPart>
</feature>
<comment type="caution">
    <text evidence="15">Lacks conserved residue(s) required for the propagation of feature annotation.</text>
</comment>
<comment type="similarity">
    <text evidence="3">Belongs to the RBT5 family.</text>
</comment>
<evidence type="ECO:0000256" key="13">
    <source>
        <dbReference type="ARBA" id="ARBA00023180"/>
    </source>
</evidence>
<dbReference type="GO" id="GO:0005576">
    <property type="term" value="C:extracellular region"/>
    <property type="evidence" value="ECO:0007669"/>
    <property type="project" value="UniProtKB-SubCell"/>
</dbReference>
<evidence type="ECO:0000313" key="18">
    <source>
        <dbReference type="EMBL" id="RPA97513.1"/>
    </source>
</evidence>
<keyword evidence="4" id="KW-1003">Cell membrane</keyword>
<keyword evidence="12 15" id="KW-1015">Disulfide bond</keyword>
<sequence length="159" mass="16093">MQFSSVTFVLLTLFSTLVSSQAGPDIRNLPRCAAECAINALASVSGCKMNDYPCICRDQKFIQTIGVCIQKSCNGEDLKKAGTFAQEICGTDIATGTSASEPGPSADLTVTVSTTASSGTATTTVAKTSSATGTPNMAPTFTPAGGLIMGAGIALLLAV</sequence>
<comment type="subcellular location">
    <subcellularLocation>
        <location evidence="1">Cell membrane</location>
        <topology evidence="1">Lipid-anchor</topology>
        <topology evidence="1">GPI-anchor</topology>
    </subcellularLocation>
    <subcellularLocation>
        <location evidence="2">Secreted</location>
    </subcellularLocation>
</comment>
<dbReference type="AlphaFoldDB" id="A0A3N4JH18"/>
<gene>
    <name evidence="18" type="ORF">L873DRAFT_1844734</name>
</gene>
<evidence type="ECO:0000256" key="1">
    <source>
        <dbReference type="ARBA" id="ARBA00004609"/>
    </source>
</evidence>
<evidence type="ECO:0000256" key="8">
    <source>
        <dbReference type="ARBA" id="ARBA00022723"/>
    </source>
</evidence>
<keyword evidence="7" id="KW-0336">GPI-anchor</keyword>
<dbReference type="EMBL" id="ML120403">
    <property type="protein sequence ID" value="RPA97513.1"/>
    <property type="molecule type" value="Genomic_DNA"/>
</dbReference>
<keyword evidence="8 15" id="KW-0479">Metal-binding</keyword>
<dbReference type="InterPro" id="IPR051735">
    <property type="entry name" value="CFEM_domain"/>
</dbReference>
<feature type="disulfide bond" evidence="15">
    <location>
        <begin position="47"/>
        <end position="54"/>
    </location>
</feature>
<keyword evidence="9 16" id="KW-0732">Signal</keyword>
<keyword evidence="13" id="KW-0325">Glycoprotein</keyword>
<evidence type="ECO:0000313" key="19">
    <source>
        <dbReference type="Proteomes" id="UP000276215"/>
    </source>
</evidence>
<evidence type="ECO:0000256" key="4">
    <source>
        <dbReference type="ARBA" id="ARBA00022475"/>
    </source>
</evidence>
<evidence type="ECO:0000256" key="3">
    <source>
        <dbReference type="ARBA" id="ARBA00010031"/>
    </source>
</evidence>